<dbReference type="EMBL" id="LSYS01006190">
    <property type="protein sequence ID" value="OPJ75588.1"/>
    <property type="molecule type" value="Genomic_DNA"/>
</dbReference>
<reference evidence="4 5" key="1">
    <citation type="submission" date="2016-02" db="EMBL/GenBank/DDBJ databases">
        <title>Band-tailed pigeon sequencing and assembly.</title>
        <authorList>
            <person name="Soares A.E."/>
            <person name="Novak B.J."/>
            <person name="Rice E.S."/>
            <person name="O'Connell B."/>
            <person name="Chang D."/>
            <person name="Weber S."/>
            <person name="Shapiro B."/>
        </authorList>
    </citation>
    <scope>NUCLEOTIDE SEQUENCE [LARGE SCALE GENOMIC DNA]</scope>
    <source>
        <strain evidence="4">BTP2013</strain>
        <tissue evidence="4">Blood</tissue>
    </source>
</reference>
<dbReference type="Gene3D" id="3.30.63.10">
    <property type="entry name" value="Guanylate Kinase phosphate binding domain"/>
    <property type="match status" value="1"/>
</dbReference>
<sequence length="216" mass="24544">MMQLRMRRVLQGWSVALLSAGFPVSEYLQTSLKGVRSLKNTYFKPRYILLVPTNKEVYEGHLRRKGLFSRSEIEEAVSRVDMYIKTSQDFPGYFDAVINTDELDEAFTELSFLVKAYLGLEPPVVSDSVQDLNSRAGTEAFDKMVNTGKFIATYKYSGYYYGLGRDTVESIAREGLATCVHLEIEDLGKPNIVKNGMGGQEEEFVSLNFRQRIVLF</sequence>
<dbReference type="STRING" id="372326.A0A1V4JTR3"/>
<dbReference type="InterPro" id="IPR008145">
    <property type="entry name" value="GK/Ca_channel_bsu"/>
</dbReference>
<dbReference type="Gene3D" id="3.40.50.300">
    <property type="entry name" value="P-loop containing nucleotide triphosphate hydrolases"/>
    <property type="match status" value="1"/>
</dbReference>
<dbReference type="PANTHER" id="PTHR23117:SF18">
    <property type="entry name" value="LEUCINE-RICH REPEAT AND GUANYLATE KINASE DOMAIN-CONTAINING PROTEIN"/>
    <property type="match status" value="1"/>
</dbReference>
<dbReference type="GO" id="GO:0005829">
    <property type="term" value="C:cytosol"/>
    <property type="evidence" value="ECO:0007669"/>
    <property type="project" value="TreeGrafter"/>
</dbReference>
<dbReference type="Pfam" id="PF00625">
    <property type="entry name" value="Guanylate_kin"/>
    <property type="match status" value="1"/>
</dbReference>
<evidence type="ECO:0000313" key="4">
    <source>
        <dbReference type="EMBL" id="OPJ75588.1"/>
    </source>
</evidence>
<feature type="chain" id="PRO_5013002781" description="Guanylate kinase-like domain-containing protein" evidence="2">
    <location>
        <begin position="21"/>
        <end position="216"/>
    </location>
</feature>
<dbReference type="GO" id="GO:0004385">
    <property type="term" value="F:GMP kinase activity"/>
    <property type="evidence" value="ECO:0007669"/>
    <property type="project" value="TreeGrafter"/>
</dbReference>
<evidence type="ECO:0000313" key="5">
    <source>
        <dbReference type="Proteomes" id="UP000190648"/>
    </source>
</evidence>
<dbReference type="SUPFAM" id="SSF52540">
    <property type="entry name" value="P-loop containing nucleoside triphosphate hydrolases"/>
    <property type="match status" value="1"/>
</dbReference>
<dbReference type="Proteomes" id="UP000190648">
    <property type="component" value="Unassembled WGS sequence"/>
</dbReference>
<keyword evidence="5" id="KW-1185">Reference proteome</keyword>
<dbReference type="OrthoDB" id="6334211at2759"/>
<feature type="signal peptide" evidence="2">
    <location>
        <begin position="1"/>
        <end position="20"/>
    </location>
</feature>
<evidence type="ECO:0000256" key="1">
    <source>
        <dbReference type="ARBA" id="ARBA00022679"/>
    </source>
</evidence>
<dbReference type="InterPro" id="IPR027417">
    <property type="entry name" value="P-loop_NTPase"/>
</dbReference>
<dbReference type="PROSITE" id="PS50052">
    <property type="entry name" value="GUANYLATE_KINASE_2"/>
    <property type="match status" value="1"/>
</dbReference>
<feature type="domain" description="Guanylate kinase-like" evidence="3">
    <location>
        <begin position="28"/>
        <end position="115"/>
    </location>
</feature>
<dbReference type="InterPro" id="IPR008144">
    <property type="entry name" value="Guanylate_kin-like_dom"/>
</dbReference>
<gene>
    <name evidence="4" type="ORF">AV530_007104</name>
</gene>
<accession>A0A1V4JTR3</accession>
<dbReference type="PANTHER" id="PTHR23117">
    <property type="entry name" value="GUANYLATE KINASE-RELATED"/>
    <property type="match status" value="1"/>
</dbReference>
<keyword evidence="2" id="KW-0732">Signal</keyword>
<keyword evidence="1" id="KW-0808">Transferase</keyword>
<organism evidence="4 5">
    <name type="scientific">Patagioenas fasciata monilis</name>
    <dbReference type="NCBI Taxonomy" id="372326"/>
    <lineage>
        <taxon>Eukaryota</taxon>
        <taxon>Metazoa</taxon>
        <taxon>Chordata</taxon>
        <taxon>Craniata</taxon>
        <taxon>Vertebrata</taxon>
        <taxon>Euteleostomi</taxon>
        <taxon>Archelosauria</taxon>
        <taxon>Archosauria</taxon>
        <taxon>Dinosauria</taxon>
        <taxon>Saurischia</taxon>
        <taxon>Theropoda</taxon>
        <taxon>Coelurosauria</taxon>
        <taxon>Aves</taxon>
        <taxon>Neognathae</taxon>
        <taxon>Neoaves</taxon>
        <taxon>Columbimorphae</taxon>
        <taxon>Columbiformes</taxon>
        <taxon>Columbidae</taxon>
        <taxon>Patagioenas</taxon>
    </lineage>
</organism>
<protein>
    <recommendedName>
        <fullName evidence="3">Guanylate kinase-like domain-containing protein</fullName>
    </recommendedName>
</protein>
<evidence type="ECO:0000259" key="3">
    <source>
        <dbReference type="PROSITE" id="PS50052"/>
    </source>
</evidence>
<proteinExistence type="predicted"/>
<dbReference type="AlphaFoldDB" id="A0A1V4JTR3"/>
<evidence type="ECO:0000256" key="2">
    <source>
        <dbReference type="SAM" id="SignalP"/>
    </source>
</evidence>
<name>A0A1V4JTR3_PATFA</name>
<comment type="caution">
    <text evidence="4">The sequence shown here is derived from an EMBL/GenBank/DDBJ whole genome shotgun (WGS) entry which is preliminary data.</text>
</comment>